<dbReference type="GO" id="GO:0003677">
    <property type="term" value="F:DNA binding"/>
    <property type="evidence" value="ECO:0007669"/>
    <property type="project" value="InterPro"/>
</dbReference>
<dbReference type="AlphaFoldDB" id="A0AAE3AE27"/>
<dbReference type="GO" id="GO:0006402">
    <property type="term" value="P:mRNA catabolic process"/>
    <property type="evidence" value="ECO:0007669"/>
    <property type="project" value="TreeGrafter"/>
</dbReference>
<dbReference type="InterPro" id="IPR003477">
    <property type="entry name" value="PemK-like"/>
</dbReference>
<keyword evidence="2" id="KW-1277">Toxin-antitoxin system</keyword>
<dbReference type="EC" id="3.1.-.-" evidence="3"/>
<accession>A0AAE3AE27</accession>
<dbReference type="PANTHER" id="PTHR33988:SF2">
    <property type="entry name" value="ENDORIBONUCLEASE MAZF"/>
    <property type="match status" value="1"/>
</dbReference>
<dbReference type="SUPFAM" id="SSF50118">
    <property type="entry name" value="Cell growth inhibitor/plasmid maintenance toxic component"/>
    <property type="match status" value="1"/>
</dbReference>
<dbReference type="PANTHER" id="PTHR33988">
    <property type="entry name" value="ENDORIBONUCLEASE MAZF-RELATED"/>
    <property type="match status" value="1"/>
</dbReference>
<name>A0AAE3AE27_9FIRM</name>
<evidence type="ECO:0000256" key="1">
    <source>
        <dbReference type="ARBA" id="ARBA00007521"/>
    </source>
</evidence>
<dbReference type="EMBL" id="JAJEPW010000008">
    <property type="protein sequence ID" value="MCC2128740.1"/>
    <property type="molecule type" value="Genomic_DNA"/>
</dbReference>
<dbReference type="GO" id="GO:0016075">
    <property type="term" value="P:rRNA catabolic process"/>
    <property type="evidence" value="ECO:0007669"/>
    <property type="project" value="TreeGrafter"/>
</dbReference>
<proteinExistence type="inferred from homology"/>
<evidence type="ECO:0000313" key="5">
    <source>
        <dbReference type="Proteomes" id="UP001199319"/>
    </source>
</evidence>
<dbReference type="GO" id="GO:0016787">
    <property type="term" value="F:hydrolase activity"/>
    <property type="evidence" value="ECO:0007669"/>
    <property type="project" value="UniProtKB-KW"/>
</dbReference>
<dbReference type="GO" id="GO:0004521">
    <property type="term" value="F:RNA endonuclease activity"/>
    <property type="evidence" value="ECO:0007669"/>
    <property type="project" value="TreeGrafter"/>
</dbReference>
<keyword evidence="3" id="KW-0255">Endonuclease</keyword>
<keyword evidence="3" id="KW-0540">Nuclease</keyword>
<comment type="similarity">
    <text evidence="1 3">Belongs to the PemK/MazF family.</text>
</comment>
<evidence type="ECO:0000256" key="2">
    <source>
        <dbReference type="ARBA" id="ARBA00022649"/>
    </source>
</evidence>
<keyword evidence="3" id="KW-0378">Hydrolase</keyword>
<dbReference type="Gene3D" id="2.30.30.110">
    <property type="match status" value="1"/>
</dbReference>
<evidence type="ECO:0000256" key="3">
    <source>
        <dbReference type="PIRNR" id="PIRNR033490"/>
    </source>
</evidence>
<comment type="function">
    <text evidence="3">Toxic component of a type II toxin-antitoxin (TA) system.</text>
</comment>
<dbReference type="RefSeq" id="WP_302928048.1">
    <property type="nucleotide sequence ID" value="NZ_JAJEPW010000008.1"/>
</dbReference>
<reference evidence="4" key="1">
    <citation type="submission" date="2021-10" db="EMBL/GenBank/DDBJ databases">
        <title>Anaerobic single-cell dispensing facilitates the cultivation of human gut bacteria.</title>
        <authorList>
            <person name="Afrizal A."/>
        </authorList>
    </citation>
    <scope>NUCLEOTIDE SEQUENCE</scope>
    <source>
        <strain evidence="4">CLA-AA-H272</strain>
    </source>
</reference>
<keyword evidence="5" id="KW-1185">Reference proteome</keyword>
<protein>
    <recommendedName>
        <fullName evidence="3">mRNA interferase</fullName>
        <ecNumber evidence="3">3.1.-.-</ecNumber>
    </recommendedName>
</protein>
<dbReference type="Proteomes" id="UP001199319">
    <property type="component" value="Unassembled WGS sequence"/>
</dbReference>
<gene>
    <name evidence="4" type="ORF">LKD37_04245</name>
</gene>
<dbReference type="InterPro" id="IPR011067">
    <property type="entry name" value="Plasmid_toxin/cell-grow_inhib"/>
</dbReference>
<dbReference type="PIRSF" id="PIRSF033490">
    <property type="entry name" value="MazF"/>
    <property type="match status" value="1"/>
</dbReference>
<sequence length="123" mass="13962">MSRKYLRGEIYYADLDPVVGSEQMGTRPVLILQNNVGNHFARTVIVAPITSRIHTKSKIPTHSNIGMIGRMKYPSVVMLEQLRTLDKRRIGYYIGKLPEEKMQDVTRALCVSLAIRQNTSKGM</sequence>
<comment type="caution">
    <text evidence="4">The sequence shown here is derived from an EMBL/GenBank/DDBJ whole genome shotgun (WGS) entry which is preliminary data.</text>
</comment>
<evidence type="ECO:0000313" key="4">
    <source>
        <dbReference type="EMBL" id="MCC2128740.1"/>
    </source>
</evidence>
<dbReference type="Pfam" id="PF02452">
    <property type="entry name" value="PemK_toxin"/>
    <property type="match status" value="1"/>
</dbReference>
<organism evidence="4 5">
    <name type="scientific">Brotocaccenecus cirricatena</name>
    <dbReference type="NCBI Taxonomy" id="3064195"/>
    <lineage>
        <taxon>Bacteria</taxon>
        <taxon>Bacillati</taxon>
        <taxon>Bacillota</taxon>
        <taxon>Clostridia</taxon>
        <taxon>Eubacteriales</taxon>
        <taxon>Oscillospiraceae</taxon>
        <taxon>Brotocaccenecus</taxon>
    </lineage>
</organism>